<dbReference type="Proteomes" id="UP001490940">
    <property type="component" value="Unassembled WGS sequence"/>
</dbReference>
<proteinExistence type="predicted"/>
<evidence type="ECO:0000313" key="3">
    <source>
        <dbReference type="Proteomes" id="UP001490940"/>
    </source>
</evidence>
<comment type="caution">
    <text evidence="2">The sequence shown here is derived from an EMBL/GenBank/DDBJ whole genome shotgun (WGS) entry which is preliminary data.</text>
</comment>
<accession>A0ABU9PFF5</accession>
<evidence type="ECO:0000313" key="2">
    <source>
        <dbReference type="EMBL" id="MEM0704393.1"/>
    </source>
</evidence>
<feature type="domain" description="Phage tail protein C-terminal" evidence="1">
    <location>
        <begin position="101"/>
        <end position="234"/>
    </location>
</feature>
<gene>
    <name evidence="2" type="ORF">AAGT82_08140</name>
</gene>
<reference evidence="2 3" key="1">
    <citation type="submission" date="2024-04" db="EMBL/GenBank/DDBJ databases">
        <title>Draft genome sequence of a multidrug-resistant Enterobacter quasihormaechei Hakim RU_CBWE strain isolated from pond surface water at the University of Rajshahi in Bangladesh.</title>
        <authorList>
            <person name="Raihan J."/>
            <person name="Islam M.S."/>
            <person name="Khan M.U."/>
            <person name="Romance M."/>
            <person name="Haque M.H."/>
        </authorList>
    </citation>
    <scope>NUCLEOTIDE SEQUENCE [LARGE SCALE GENOMIC DNA]</scope>
    <source>
        <strain evidence="2 3">Hakim RU_CBWE</strain>
    </source>
</reference>
<dbReference type="RefSeq" id="WP_342697715.1">
    <property type="nucleotide sequence ID" value="NZ_JBCGUG010000004.1"/>
</dbReference>
<name>A0ABU9PFF5_9ENTR</name>
<keyword evidence="3" id="KW-1185">Reference proteome</keyword>
<sequence>MAQVHRDFRPLASYDLITQYPLGMSFGIQLGANAWGGGSGVDVYTGMLTLRGWHDATGGGYTSWQLASTSQGLKYRQGNGTVSGLTNVGFSTTHTIYSTQNTTKASDGTLKAASPVIKVFSDGAYQTNDESEGCNVTRLATGEYRIEGCQGLNSDAAWGGIDGGFDIPTDRNKQPLIWLDYEVSADGSVLVKTYHRTHPDAPAFARNEIDGVSDGDPVDIPRDQFVSVRVEMPADSLYNQKIRAAELAITADAGE</sequence>
<protein>
    <recommendedName>
        <fullName evidence="1">Phage tail protein C-terminal domain-containing protein</fullName>
    </recommendedName>
</protein>
<evidence type="ECO:0000259" key="1">
    <source>
        <dbReference type="Pfam" id="PF25670"/>
    </source>
</evidence>
<dbReference type="EMBL" id="JBCGUG010000004">
    <property type="protein sequence ID" value="MEM0704393.1"/>
    <property type="molecule type" value="Genomic_DNA"/>
</dbReference>
<organism evidence="2 3">
    <name type="scientific">Enterobacter quasihormaechei</name>
    <dbReference type="NCBI Taxonomy" id="2529382"/>
    <lineage>
        <taxon>Bacteria</taxon>
        <taxon>Pseudomonadati</taxon>
        <taxon>Pseudomonadota</taxon>
        <taxon>Gammaproteobacteria</taxon>
        <taxon>Enterobacterales</taxon>
        <taxon>Enterobacteriaceae</taxon>
        <taxon>Enterobacter</taxon>
    </lineage>
</organism>
<dbReference type="InterPro" id="IPR058008">
    <property type="entry name" value="Gp26_C"/>
</dbReference>
<dbReference type="Pfam" id="PF25670">
    <property type="entry name" value="Phage_tail_C_2"/>
    <property type="match status" value="1"/>
</dbReference>